<name>A0A168VVX5_9BACL</name>
<keyword evidence="3" id="KW-1185">Reference proteome</keyword>
<accession>A0A168VVX5</accession>
<dbReference type="RefSeq" id="WP_066392627.1">
    <property type="nucleotide sequence ID" value="NZ_CP015378.1"/>
</dbReference>
<dbReference type="STRING" id="1221500.ABE65_006485"/>
<dbReference type="PANTHER" id="PTHR41271:SF1">
    <property type="entry name" value="DUF402 DOMAIN-CONTAINING PROTEIN"/>
    <property type="match status" value="1"/>
</dbReference>
<dbReference type="InterPro" id="IPR035930">
    <property type="entry name" value="FomD-like_sf"/>
</dbReference>
<evidence type="ECO:0000313" key="2">
    <source>
        <dbReference type="EMBL" id="ANC76465.1"/>
    </source>
</evidence>
<evidence type="ECO:0000313" key="3">
    <source>
        <dbReference type="Proteomes" id="UP000076623"/>
    </source>
</evidence>
<dbReference type="AlphaFoldDB" id="A0A168VVX5"/>
<reference evidence="2 3" key="1">
    <citation type="submission" date="2016-04" db="EMBL/GenBank/DDBJ databases">
        <title>Complete genome sequence of Fictibacillus phosphorivorans G25-29, a strain toxic to nematodes.</title>
        <authorList>
            <person name="Zheng Z."/>
        </authorList>
    </citation>
    <scope>NUCLEOTIDE SEQUENCE [LARGE SCALE GENOMIC DNA]</scope>
    <source>
        <strain evidence="2 3">G25-29</strain>
    </source>
</reference>
<feature type="domain" description="DUF402" evidence="1">
    <location>
        <begin position="51"/>
        <end position="162"/>
    </location>
</feature>
<dbReference type="PANTHER" id="PTHR41271">
    <property type="entry name" value="DUF402 DOMAIN-CONTAINING PROTEIN"/>
    <property type="match status" value="1"/>
</dbReference>
<evidence type="ECO:0000259" key="1">
    <source>
        <dbReference type="Pfam" id="PF04167"/>
    </source>
</evidence>
<organism evidence="2 3">
    <name type="scientific">Fictibacillus phosphorivorans</name>
    <dbReference type="NCBI Taxonomy" id="1221500"/>
    <lineage>
        <taxon>Bacteria</taxon>
        <taxon>Bacillati</taxon>
        <taxon>Bacillota</taxon>
        <taxon>Bacilli</taxon>
        <taxon>Bacillales</taxon>
        <taxon>Fictibacillaceae</taxon>
        <taxon>Fictibacillus</taxon>
    </lineage>
</organism>
<dbReference type="Gene3D" id="2.40.380.10">
    <property type="entry name" value="FomD-like"/>
    <property type="match status" value="1"/>
</dbReference>
<sequence>MEHKTADRPNWKRVTDKHFEVTHKVTSCFKGHVTVIHLKQVSDPLVVNYKEHEVCIADTGYTWMQHFPEEEKYTITTVLDNTGNVVQFYIDMCNDHGVDENGVPWFDDLYLDIVILPDKELFLLDDNELMEAFKKGNINKDQMNLAHETAQKIISMYKEGKFEQLETCMEHAAEWTQEKRFSIN</sequence>
<dbReference type="EMBL" id="CP015378">
    <property type="protein sequence ID" value="ANC76465.1"/>
    <property type="molecule type" value="Genomic_DNA"/>
</dbReference>
<dbReference type="KEGG" id="fpn:ABE65_006485"/>
<dbReference type="Proteomes" id="UP000076623">
    <property type="component" value="Chromosome"/>
</dbReference>
<dbReference type="SUPFAM" id="SSF159234">
    <property type="entry name" value="FomD-like"/>
    <property type="match status" value="1"/>
</dbReference>
<proteinExistence type="predicted"/>
<protein>
    <recommendedName>
        <fullName evidence="1">DUF402 domain-containing protein</fullName>
    </recommendedName>
</protein>
<gene>
    <name evidence="2" type="ORF">ABE65_006485</name>
</gene>
<dbReference type="Pfam" id="PF04167">
    <property type="entry name" value="DUF402"/>
    <property type="match status" value="1"/>
</dbReference>
<dbReference type="InterPro" id="IPR007295">
    <property type="entry name" value="DUF402"/>
</dbReference>